<proteinExistence type="predicted"/>
<evidence type="ECO:0000313" key="3">
    <source>
        <dbReference type="EMBL" id="MBA6151451.1"/>
    </source>
</evidence>
<feature type="domain" description="FtsK gamma" evidence="2">
    <location>
        <begin position="119"/>
        <end position="184"/>
    </location>
</feature>
<evidence type="ECO:0000259" key="2">
    <source>
        <dbReference type="SMART" id="SM00843"/>
    </source>
</evidence>
<dbReference type="Pfam" id="PF09397">
    <property type="entry name" value="FtsK_gamma"/>
    <property type="match status" value="1"/>
</dbReference>
<dbReference type="Proteomes" id="UP000541857">
    <property type="component" value="Unassembled WGS sequence"/>
</dbReference>
<keyword evidence="1" id="KW-0472">Membrane</keyword>
<name>A0A7W2R252_9FLAO</name>
<dbReference type="InterPro" id="IPR036388">
    <property type="entry name" value="WH-like_DNA-bd_sf"/>
</dbReference>
<dbReference type="SUPFAM" id="SSF46785">
    <property type="entry name" value="Winged helix' DNA-binding domain"/>
    <property type="match status" value="1"/>
</dbReference>
<evidence type="ECO:0000313" key="4">
    <source>
        <dbReference type="Proteomes" id="UP000541857"/>
    </source>
</evidence>
<dbReference type="InterPro" id="IPR036390">
    <property type="entry name" value="WH_DNA-bd_sf"/>
</dbReference>
<dbReference type="Gene3D" id="1.10.10.10">
    <property type="entry name" value="Winged helix-like DNA-binding domain superfamily/Winged helix DNA-binding domain"/>
    <property type="match status" value="1"/>
</dbReference>
<feature type="transmembrane region" description="Helical" evidence="1">
    <location>
        <begin position="49"/>
        <end position="75"/>
    </location>
</feature>
<reference evidence="3 4" key="1">
    <citation type="submission" date="2020-07" db="EMBL/GenBank/DDBJ databases">
        <title>Bacterium isolated from marine sediment.</title>
        <authorList>
            <person name="Shang D."/>
        </authorList>
    </citation>
    <scope>NUCLEOTIDE SEQUENCE [LARGE SCALE GENOMIC DNA]</scope>
    <source>
        <strain evidence="3 4">F6074</strain>
    </source>
</reference>
<accession>A0A7W2R252</accession>
<dbReference type="InterPro" id="IPR018541">
    <property type="entry name" value="Ftsk_gamma"/>
</dbReference>
<dbReference type="EMBL" id="JACGLT010000001">
    <property type="protein sequence ID" value="MBA6151451.1"/>
    <property type="molecule type" value="Genomic_DNA"/>
</dbReference>
<sequence>MAIQKQEFVWRPNDNSGSTLLKYELEAQHWTKAFKSAQRSQAPLNYGEVFTTIGIIIGLALTLLTIVVQLLMMFFKWLFSQDNNTACKVAKKYNASSSMMSITERSIREIIMRRPSVFKPNRHKLFKKAALMVVAKQKVSISGMMYELKIDFDIASRLIDELFEAGIISGIDKEKQRKVFIDDKMSLDLLYHMEKQYSTI</sequence>
<keyword evidence="1" id="KW-1133">Transmembrane helix</keyword>
<dbReference type="RefSeq" id="WP_182202158.1">
    <property type="nucleotide sequence ID" value="NZ_JACGLT010000001.1"/>
</dbReference>
<comment type="caution">
    <text evidence="3">The sequence shown here is derived from an EMBL/GenBank/DDBJ whole genome shotgun (WGS) entry which is preliminary data.</text>
</comment>
<evidence type="ECO:0000256" key="1">
    <source>
        <dbReference type="SAM" id="Phobius"/>
    </source>
</evidence>
<protein>
    <recommendedName>
        <fullName evidence="2">FtsK gamma domain-containing protein</fullName>
    </recommendedName>
</protein>
<keyword evidence="4" id="KW-1185">Reference proteome</keyword>
<keyword evidence="1" id="KW-0812">Transmembrane</keyword>
<dbReference type="SMART" id="SM00843">
    <property type="entry name" value="Ftsk_gamma"/>
    <property type="match status" value="1"/>
</dbReference>
<gene>
    <name evidence="3" type="ORF">H3Z82_01770</name>
</gene>
<dbReference type="AlphaFoldDB" id="A0A7W2R252"/>
<organism evidence="3 4">
    <name type="scientific">Gelidibacter maritimus</name>
    <dbReference type="NCBI Taxonomy" id="2761487"/>
    <lineage>
        <taxon>Bacteria</taxon>
        <taxon>Pseudomonadati</taxon>
        <taxon>Bacteroidota</taxon>
        <taxon>Flavobacteriia</taxon>
        <taxon>Flavobacteriales</taxon>
        <taxon>Flavobacteriaceae</taxon>
        <taxon>Gelidibacter</taxon>
    </lineage>
</organism>